<feature type="compositionally biased region" description="Basic and acidic residues" evidence="1">
    <location>
        <begin position="40"/>
        <end position="49"/>
    </location>
</feature>
<evidence type="ECO:0000313" key="3">
    <source>
        <dbReference type="Proteomes" id="UP000605144"/>
    </source>
</evidence>
<sequence>MEINNKIGNENKIRDSKENNNKNNGSKYNSINSNSNSKNTNKDTNDNNKDNNIININKNTFENNILNAYLESYSGTRKGDKKEEVDLIGEYILNAKSIVIATNNLKKFQILKDILLEKVYKDSNGSEIKIFKINIPTEVSDLTRMPVLSKGLMAVDTSNADIVIARGRLGVPGSGSMLLIMDNKGRILTGYTSPPSVIHKKNIEDSVRDELIGALKRIGVV</sequence>
<evidence type="ECO:0000256" key="1">
    <source>
        <dbReference type="SAM" id="MobiDB-lite"/>
    </source>
</evidence>
<organism evidence="2 3">
    <name type="scientific">Methanothermococcus okinawensis</name>
    <dbReference type="NCBI Taxonomy" id="155863"/>
    <lineage>
        <taxon>Archaea</taxon>
        <taxon>Methanobacteriati</taxon>
        <taxon>Methanobacteriota</taxon>
        <taxon>Methanomada group</taxon>
        <taxon>Methanococci</taxon>
        <taxon>Methanococcales</taxon>
        <taxon>Methanococcaceae</taxon>
        <taxon>Methanothermococcus</taxon>
    </lineage>
</organism>
<dbReference type="InterPro" id="IPR010254">
    <property type="entry name" value="B12-dep_deHydtase_bsu"/>
</dbReference>
<dbReference type="Gene3D" id="3.40.50.10150">
    <property type="entry name" value="B12-dependent dehydatase associated subunit"/>
    <property type="match status" value="1"/>
</dbReference>
<feature type="compositionally biased region" description="Basic and acidic residues" evidence="1">
    <location>
        <begin position="9"/>
        <end position="20"/>
    </location>
</feature>
<dbReference type="AlphaFoldDB" id="A0A832YSC3"/>
<feature type="region of interest" description="Disordered" evidence="1">
    <location>
        <begin position="1"/>
        <end position="51"/>
    </location>
</feature>
<feature type="compositionally biased region" description="Low complexity" evidence="1">
    <location>
        <begin position="21"/>
        <end position="39"/>
    </location>
</feature>
<accession>A0A832YSC3</accession>
<comment type="caution">
    <text evidence="2">The sequence shown here is derived from an EMBL/GenBank/DDBJ whole genome shotgun (WGS) entry which is preliminary data.</text>
</comment>
<dbReference type="Proteomes" id="UP000605144">
    <property type="component" value="Unassembled WGS sequence"/>
</dbReference>
<dbReference type="EMBL" id="DQSV01000063">
    <property type="protein sequence ID" value="HIP17315.1"/>
    <property type="molecule type" value="Genomic_DNA"/>
</dbReference>
<dbReference type="InterPro" id="IPR012019">
    <property type="entry name" value="HcgB"/>
</dbReference>
<dbReference type="Gene3D" id="1.10.287.470">
    <property type="entry name" value="Helix hairpin bin"/>
    <property type="match status" value="1"/>
</dbReference>
<name>A0A832YSC3_9EURY</name>
<gene>
    <name evidence="2" type="ORF">EYG76_03305</name>
</gene>
<reference evidence="2" key="1">
    <citation type="journal article" date="2020" name="ISME J.">
        <title>Gammaproteobacteria mediating utilization of methyl-, sulfur- and petroleum organic compounds in deep ocean hydrothermal plumes.</title>
        <authorList>
            <person name="Zhou Z."/>
            <person name="Liu Y."/>
            <person name="Pan J."/>
            <person name="Cron B.R."/>
            <person name="Toner B.M."/>
            <person name="Anantharaman K."/>
            <person name="Breier J.A."/>
            <person name="Dick G.J."/>
            <person name="Li M."/>
        </authorList>
    </citation>
    <scope>NUCLEOTIDE SEQUENCE</scope>
    <source>
        <strain evidence="2">SZUA-1385</strain>
    </source>
</reference>
<evidence type="ECO:0000313" key="2">
    <source>
        <dbReference type="EMBL" id="HIP17315.1"/>
    </source>
</evidence>
<protein>
    <submittedName>
        <fullName evidence="2">DUF3236 domain-containing protein</fullName>
    </submittedName>
</protein>
<proteinExistence type="predicted"/>
<dbReference type="Pfam" id="PF11576">
    <property type="entry name" value="HcgB"/>
    <property type="match status" value="1"/>
</dbReference>